<protein>
    <submittedName>
        <fullName evidence="1">Uncharacterized protein</fullName>
    </submittedName>
</protein>
<dbReference type="EMBL" id="DUZY01000004">
    <property type="protein sequence ID" value="DAD35708.1"/>
    <property type="molecule type" value="Genomic_DNA"/>
</dbReference>
<reference evidence="1 3" key="1">
    <citation type="journal article" date="2020" name="Mol. Biol. Evol.">
        <title>Distinct Expression and Methylation Patterns for Genes with Different Fates following a Single Whole-Genome Duplication in Flowering Plants.</title>
        <authorList>
            <person name="Shi T."/>
            <person name="Rahmani R.S."/>
            <person name="Gugger P.F."/>
            <person name="Wang M."/>
            <person name="Li H."/>
            <person name="Zhang Y."/>
            <person name="Li Z."/>
            <person name="Wang Q."/>
            <person name="Van de Peer Y."/>
            <person name="Marchal K."/>
            <person name="Chen J."/>
        </authorList>
    </citation>
    <scope>NUCLEOTIDE SEQUENCE [LARGE SCALE GENOMIC DNA]</scope>
    <source>
        <tissue evidence="1">Leaf</tissue>
    </source>
</reference>
<evidence type="ECO:0000313" key="2">
    <source>
        <dbReference type="EMBL" id="DAD35711.1"/>
    </source>
</evidence>
<dbReference type="EMBL" id="DUZY01000004">
    <property type="protein sequence ID" value="DAD35711.1"/>
    <property type="molecule type" value="Genomic_DNA"/>
</dbReference>
<gene>
    <name evidence="1" type="ORF">HUJ06_006348</name>
    <name evidence="2" type="ORF">HUJ06_006351</name>
</gene>
<dbReference type="AlphaFoldDB" id="A0A822Z2I8"/>
<evidence type="ECO:0000313" key="1">
    <source>
        <dbReference type="EMBL" id="DAD35708.1"/>
    </source>
</evidence>
<keyword evidence="3" id="KW-1185">Reference proteome</keyword>
<sequence length="63" mass="6989">MVETISNLMLFSSSARATARTQSAQLSSSSDSILCFLHLHHLLSFSFGSCKEGWYYRCLGVDP</sequence>
<accession>A0A822Z2I8</accession>
<organism evidence="1 3">
    <name type="scientific">Nelumbo nucifera</name>
    <name type="common">Sacred lotus</name>
    <dbReference type="NCBI Taxonomy" id="4432"/>
    <lineage>
        <taxon>Eukaryota</taxon>
        <taxon>Viridiplantae</taxon>
        <taxon>Streptophyta</taxon>
        <taxon>Embryophyta</taxon>
        <taxon>Tracheophyta</taxon>
        <taxon>Spermatophyta</taxon>
        <taxon>Magnoliopsida</taxon>
        <taxon>Proteales</taxon>
        <taxon>Nelumbonaceae</taxon>
        <taxon>Nelumbo</taxon>
    </lineage>
</organism>
<proteinExistence type="predicted"/>
<evidence type="ECO:0000313" key="3">
    <source>
        <dbReference type="Proteomes" id="UP000607653"/>
    </source>
</evidence>
<dbReference type="Proteomes" id="UP000607653">
    <property type="component" value="Unassembled WGS sequence"/>
</dbReference>
<name>A0A822Z2I8_NELNU</name>
<comment type="caution">
    <text evidence="1">The sequence shown here is derived from an EMBL/GenBank/DDBJ whole genome shotgun (WGS) entry which is preliminary data.</text>
</comment>